<keyword evidence="5" id="KW-0812">Transmembrane</keyword>
<dbReference type="OMA" id="VHYYGQQ"/>
<evidence type="ECO:0000256" key="8">
    <source>
        <dbReference type="RuleBase" id="RU366017"/>
    </source>
</evidence>
<reference evidence="9" key="1">
    <citation type="submission" date="2021-04" db="EMBL/GenBank/DDBJ databases">
        <authorList>
            <consortium name="Wellcome Sanger Institute Data Sharing"/>
        </authorList>
    </citation>
    <scope>NUCLEOTIDE SEQUENCE [LARGE SCALE GENOMIC DNA]</scope>
</reference>
<dbReference type="PANTHER" id="PTHR21461:SF45">
    <property type="entry name" value="GLYCOSYLTRANSFERASE FAMILY 92 PROTEIN"/>
    <property type="match status" value="1"/>
</dbReference>
<comment type="similarity">
    <text evidence="2 8">Belongs to the glycosyltransferase 92 family.</text>
</comment>
<keyword evidence="10" id="KW-1185">Reference proteome</keyword>
<evidence type="ECO:0000256" key="7">
    <source>
        <dbReference type="ARBA" id="ARBA00023136"/>
    </source>
</evidence>
<dbReference type="GO" id="GO:0016757">
    <property type="term" value="F:glycosyltransferase activity"/>
    <property type="evidence" value="ECO:0007669"/>
    <property type="project" value="UniProtKB-UniRule"/>
</dbReference>
<evidence type="ECO:0000256" key="6">
    <source>
        <dbReference type="ARBA" id="ARBA00022989"/>
    </source>
</evidence>
<dbReference type="GO" id="GO:0005737">
    <property type="term" value="C:cytoplasm"/>
    <property type="evidence" value="ECO:0007669"/>
    <property type="project" value="TreeGrafter"/>
</dbReference>
<protein>
    <recommendedName>
        <fullName evidence="8">Glycosyltransferase family 92 protein</fullName>
        <ecNumber evidence="8">2.4.1.-</ecNumber>
    </recommendedName>
</protein>
<evidence type="ECO:0000256" key="5">
    <source>
        <dbReference type="ARBA" id="ARBA00022692"/>
    </source>
</evidence>
<dbReference type="Pfam" id="PF01697">
    <property type="entry name" value="Glyco_transf_92"/>
    <property type="match status" value="1"/>
</dbReference>
<evidence type="ECO:0000256" key="3">
    <source>
        <dbReference type="ARBA" id="ARBA00022676"/>
    </source>
</evidence>
<dbReference type="Ensembl" id="ENSSAUT00010023475.1">
    <property type="protein sequence ID" value="ENSSAUP00010022225.1"/>
    <property type="gene ID" value="ENSSAUG00010009812.1"/>
</dbReference>
<keyword evidence="3 8" id="KW-0328">Glycosyltransferase</keyword>
<accession>A0A671V7D2</accession>
<dbReference type="InterPro" id="IPR008166">
    <property type="entry name" value="Glyco_transf_92"/>
</dbReference>
<dbReference type="GO" id="GO:0016020">
    <property type="term" value="C:membrane"/>
    <property type="evidence" value="ECO:0007669"/>
    <property type="project" value="UniProtKB-SubCell"/>
</dbReference>
<sequence>MARKSKWKFLFLVIAAFILILFLTVRTPTTHRSIPKPRGPSDACPLRISGESITPLDDTKHLLVSAYMDQRVKGFDVRIIGMFKRDSIQPLYCLFCCAGLLSTTTPATISQHSDNFGFPFVTTDVMCPIPESCDATHVSLLTKPDTVGVFNQPWLLIRNKKAKEENKLPFDFTVCVSNLFGDYNNVLQYAQTLEMYRLLGVNRVVIYKTSCGPDLDRLLQSYSQEGFVEIVHWPIDQHLSPSRGWLFWKHGGDVHYFGQLTTLNECVYRSMDRSRYVLLNDIDEIVMPYQHDNLKALMEMLQNADSIKPHILQVGVFLIENHMFPKIYYTESIRGPLARWNGVPGFNILENIYREEVDRKVYHPYKMILQPRSVEQTSVHAVLKRSGGIFKVPPDVCRIIHSPIKATVRRPRRLHVDTRLRDFGDKLSPRVSGVLRRAGLLSSEPQS</sequence>
<keyword evidence="4 8" id="KW-0808">Transferase</keyword>
<evidence type="ECO:0000313" key="9">
    <source>
        <dbReference type="Ensembl" id="ENSSAUP00010022225.1"/>
    </source>
</evidence>
<evidence type="ECO:0000313" key="10">
    <source>
        <dbReference type="Proteomes" id="UP000472265"/>
    </source>
</evidence>
<evidence type="ECO:0000256" key="1">
    <source>
        <dbReference type="ARBA" id="ARBA00004167"/>
    </source>
</evidence>
<evidence type="ECO:0000256" key="2">
    <source>
        <dbReference type="ARBA" id="ARBA00007647"/>
    </source>
</evidence>
<name>A0A671V7D2_SPAAU</name>
<proteinExistence type="inferred from homology"/>
<evidence type="ECO:0000256" key="4">
    <source>
        <dbReference type="ARBA" id="ARBA00022679"/>
    </source>
</evidence>
<dbReference type="AlphaFoldDB" id="A0A671V7D2"/>
<keyword evidence="6" id="KW-1133">Transmembrane helix</keyword>
<gene>
    <name evidence="9" type="primary">LOC115566502</name>
</gene>
<reference evidence="9" key="3">
    <citation type="submission" date="2025-09" db="UniProtKB">
        <authorList>
            <consortium name="Ensembl"/>
        </authorList>
    </citation>
    <scope>IDENTIFICATION</scope>
</reference>
<dbReference type="FunCoup" id="A0A671V7D2">
    <property type="interactions" value="99"/>
</dbReference>
<reference evidence="9" key="2">
    <citation type="submission" date="2025-08" db="UniProtKB">
        <authorList>
            <consortium name="Ensembl"/>
        </authorList>
    </citation>
    <scope>IDENTIFICATION</scope>
</reference>
<keyword evidence="7" id="KW-0472">Membrane</keyword>
<comment type="subcellular location">
    <subcellularLocation>
        <location evidence="1">Membrane</location>
        <topology evidence="1">Single-pass membrane protein</topology>
    </subcellularLocation>
</comment>
<dbReference type="EC" id="2.4.1.-" evidence="8"/>
<dbReference type="PANTHER" id="PTHR21461">
    <property type="entry name" value="GLYCOSYLTRANSFERASE FAMILY 92 PROTEIN"/>
    <property type="match status" value="1"/>
</dbReference>
<dbReference type="Proteomes" id="UP000472265">
    <property type="component" value="Chromosome 16"/>
</dbReference>
<dbReference type="InParanoid" id="A0A671V7D2"/>
<dbReference type="GeneTree" id="ENSGT00530000064359"/>
<organism evidence="9 10">
    <name type="scientific">Sparus aurata</name>
    <name type="common">Gilthead sea bream</name>
    <dbReference type="NCBI Taxonomy" id="8175"/>
    <lineage>
        <taxon>Eukaryota</taxon>
        <taxon>Metazoa</taxon>
        <taxon>Chordata</taxon>
        <taxon>Craniata</taxon>
        <taxon>Vertebrata</taxon>
        <taxon>Euteleostomi</taxon>
        <taxon>Actinopterygii</taxon>
        <taxon>Neopterygii</taxon>
        <taxon>Teleostei</taxon>
        <taxon>Neoteleostei</taxon>
        <taxon>Acanthomorphata</taxon>
        <taxon>Eupercaria</taxon>
        <taxon>Spariformes</taxon>
        <taxon>Sparidae</taxon>
        <taxon>Sparus</taxon>
    </lineage>
</organism>